<dbReference type="Gene3D" id="1.10.10.60">
    <property type="entry name" value="Homeodomain-like"/>
    <property type="match status" value="1"/>
</dbReference>
<dbReference type="Pfam" id="PF06719">
    <property type="entry name" value="AraC_N"/>
    <property type="match status" value="1"/>
</dbReference>
<keyword evidence="5" id="KW-1185">Reference proteome</keyword>
<dbReference type="EMBL" id="VYXP01000001">
    <property type="protein sequence ID" value="KAA9134136.1"/>
    <property type="molecule type" value="Genomic_DNA"/>
</dbReference>
<gene>
    <name evidence="4" type="ORF">F3N42_00910</name>
</gene>
<dbReference type="InterPro" id="IPR009594">
    <property type="entry name" value="Tscrpt_reg_HTH_AraC_N"/>
</dbReference>
<dbReference type="Pfam" id="PF12833">
    <property type="entry name" value="HTH_18"/>
    <property type="match status" value="1"/>
</dbReference>
<protein>
    <submittedName>
        <fullName evidence="4">AraC family transcriptional regulator</fullName>
    </submittedName>
</protein>
<name>A0A5N0TJP0_9GAMM</name>
<dbReference type="GO" id="GO:0043565">
    <property type="term" value="F:sequence-specific DNA binding"/>
    <property type="evidence" value="ECO:0007669"/>
    <property type="project" value="InterPro"/>
</dbReference>
<evidence type="ECO:0000256" key="1">
    <source>
        <dbReference type="ARBA" id="ARBA00023015"/>
    </source>
</evidence>
<evidence type="ECO:0000259" key="3">
    <source>
        <dbReference type="PROSITE" id="PS01124"/>
    </source>
</evidence>
<dbReference type="Proteomes" id="UP000325372">
    <property type="component" value="Unassembled WGS sequence"/>
</dbReference>
<dbReference type="PANTHER" id="PTHR43436">
    <property type="entry name" value="ARAC-FAMILY TRANSCRIPTIONAL REGULATOR"/>
    <property type="match status" value="1"/>
</dbReference>
<dbReference type="PANTHER" id="PTHR43436:SF1">
    <property type="entry name" value="TRANSCRIPTIONAL REGULATORY PROTEIN"/>
    <property type="match status" value="1"/>
</dbReference>
<dbReference type="InterPro" id="IPR018060">
    <property type="entry name" value="HTH_AraC"/>
</dbReference>
<accession>A0A5N0TJP0</accession>
<evidence type="ECO:0000313" key="5">
    <source>
        <dbReference type="Proteomes" id="UP000325372"/>
    </source>
</evidence>
<keyword evidence="1" id="KW-0805">Transcription regulation</keyword>
<comment type="caution">
    <text evidence="4">The sequence shown here is derived from an EMBL/GenBank/DDBJ whole genome shotgun (WGS) entry which is preliminary data.</text>
</comment>
<dbReference type="RefSeq" id="WP_150862487.1">
    <property type="nucleotide sequence ID" value="NZ_VYXP01000001.1"/>
</dbReference>
<reference evidence="4 5" key="1">
    <citation type="submission" date="2019-09" db="EMBL/GenBank/DDBJ databases">
        <title>Wenzhouxiangella sp. Genome sequencing and assembly.</title>
        <authorList>
            <person name="Zhang R."/>
        </authorList>
    </citation>
    <scope>NUCLEOTIDE SEQUENCE [LARGE SCALE GENOMIC DNA]</scope>
    <source>
        <strain evidence="4 5">W260</strain>
    </source>
</reference>
<dbReference type="AlphaFoldDB" id="A0A5N0TJP0"/>
<dbReference type="InterPro" id="IPR009057">
    <property type="entry name" value="Homeodomain-like_sf"/>
</dbReference>
<feature type="domain" description="HTH araC/xylS-type" evidence="3">
    <location>
        <begin position="209"/>
        <end position="307"/>
    </location>
</feature>
<sequence length="316" mass="35542">MAADISPLKEGQNGVVNERLVRLVSRQFSGPGKIETDIPGLCLFRSDSNTTCQAGTYEPSLFFGIQGAKDVQLGDRNIRFEPFSYLFATVHLPVLVNHIDASPEHPYMGLKLTVQPEELTQLLMETSGSAPQCDRDMPCDKSCGLTQAVMGNDMQLALERLLGLLEKPDDIPVLAPMARREILYRALMGELGPHIRRFATIDPQEQRISQVIGILQDRFNEPMRVGDLAEQVNMSESSLYHSFKRVTRMSPLQYQKMLRLNEARRLMLTEGLEAASASYQVGYESPSQFSREYRRLFGAPPRTEIGRLRAQAHTQL</sequence>
<keyword evidence="2" id="KW-0804">Transcription</keyword>
<organism evidence="4 5">
    <name type="scientific">Marinihelvus fidelis</name>
    <dbReference type="NCBI Taxonomy" id="2613842"/>
    <lineage>
        <taxon>Bacteria</taxon>
        <taxon>Pseudomonadati</taxon>
        <taxon>Pseudomonadota</taxon>
        <taxon>Gammaproteobacteria</taxon>
        <taxon>Chromatiales</taxon>
        <taxon>Wenzhouxiangellaceae</taxon>
        <taxon>Marinihelvus</taxon>
    </lineage>
</organism>
<dbReference type="SMART" id="SM00342">
    <property type="entry name" value="HTH_ARAC"/>
    <property type="match status" value="1"/>
</dbReference>
<dbReference type="GO" id="GO:0003700">
    <property type="term" value="F:DNA-binding transcription factor activity"/>
    <property type="evidence" value="ECO:0007669"/>
    <property type="project" value="InterPro"/>
</dbReference>
<dbReference type="PROSITE" id="PS01124">
    <property type="entry name" value="HTH_ARAC_FAMILY_2"/>
    <property type="match status" value="1"/>
</dbReference>
<dbReference type="SUPFAM" id="SSF46689">
    <property type="entry name" value="Homeodomain-like"/>
    <property type="match status" value="2"/>
</dbReference>
<evidence type="ECO:0000313" key="4">
    <source>
        <dbReference type="EMBL" id="KAA9134136.1"/>
    </source>
</evidence>
<evidence type="ECO:0000256" key="2">
    <source>
        <dbReference type="ARBA" id="ARBA00023163"/>
    </source>
</evidence>
<proteinExistence type="predicted"/>